<dbReference type="AlphaFoldDB" id="A0A9X4AYV0"/>
<feature type="signal peptide" evidence="1">
    <location>
        <begin position="1"/>
        <end position="24"/>
    </location>
</feature>
<dbReference type="Proteomes" id="UP001151081">
    <property type="component" value="Unassembled WGS sequence"/>
</dbReference>
<accession>A0A9X4AYV0</accession>
<evidence type="ECO:0000256" key="1">
    <source>
        <dbReference type="SAM" id="SignalP"/>
    </source>
</evidence>
<name>A0A9X4AYV0_9BACT</name>
<comment type="caution">
    <text evidence="2">The sequence shown here is derived from an EMBL/GenBank/DDBJ whole genome shotgun (WGS) entry which is preliminary data.</text>
</comment>
<organism evidence="2 3">
    <name type="scientific">Polyangium jinanense</name>
    <dbReference type="NCBI Taxonomy" id="2829994"/>
    <lineage>
        <taxon>Bacteria</taxon>
        <taxon>Pseudomonadati</taxon>
        <taxon>Myxococcota</taxon>
        <taxon>Polyangia</taxon>
        <taxon>Polyangiales</taxon>
        <taxon>Polyangiaceae</taxon>
        <taxon>Polyangium</taxon>
    </lineage>
</organism>
<dbReference type="RefSeq" id="WP_272459991.1">
    <property type="nucleotide sequence ID" value="NZ_JAGTJJ010000097.1"/>
</dbReference>
<keyword evidence="1" id="KW-0732">Signal</keyword>
<protein>
    <recommendedName>
        <fullName evidence="4">Secreted protein</fullName>
    </recommendedName>
</protein>
<evidence type="ECO:0000313" key="2">
    <source>
        <dbReference type="EMBL" id="MDC3989151.1"/>
    </source>
</evidence>
<evidence type="ECO:0008006" key="4">
    <source>
        <dbReference type="Google" id="ProtNLM"/>
    </source>
</evidence>
<proteinExistence type="predicted"/>
<keyword evidence="3" id="KW-1185">Reference proteome</keyword>
<dbReference type="EMBL" id="JAGTJJ010000097">
    <property type="protein sequence ID" value="MDC3989151.1"/>
    <property type="molecule type" value="Genomic_DNA"/>
</dbReference>
<reference evidence="2 3" key="1">
    <citation type="submission" date="2021-04" db="EMBL/GenBank/DDBJ databases">
        <title>Genome analysis of Polyangium sp.</title>
        <authorList>
            <person name="Li Y."/>
            <person name="Wang J."/>
        </authorList>
    </citation>
    <scope>NUCLEOTIDE SEQUENCE [LARGE SCALE GENOMIC DNA]</scope>
    <source>
        <strain evidence="2 3">SDU14</strain>
    </source>
</reference>
<feature type="chain" id="PRO_5040802863" description="Secreted protein" evidence="1">
    <location>
        <begin position="25"/>
        <end position="72"/>
    </location>
</feature>
<gene>
    <name evidence="2" type="ORF">KEG57_52290</name>
</gene>
<evidence type="ECO:0000313" key="3">
    <source>
        <dbReference type="Proteomes" id="UP001151081"/>
    </source>
</evidence>
<sequence>MFAKLGASILFVGFLFGIASSAMADPAPAPTPAPDRPLLCCDGTLSPTCTCDGPRRGCCSHHKGVCGCADPG</sequence>